<dbReference type="FunFam" id="1.20.58.60:FF:000053">
    <property type="entry name" value="Short stop, isoform K"/>
    <property type="match status" value="1"/>
</dbReference>
<feature type="coiled-coil region" evidence="4">
    <location>
        <begin position="379"/>
        <end position="409"/>
    </location>
</feature>
<dbReference type="Pfam" id="PF21019">
    <property type="entry name" value="Spectrin_3"/>
    <property type="match status" value="1"/>
</dbReference>
<reference evidence="7" key="2">
    <citation type="submission" date="2022-10" db="EMBL/GenBank/DDBJ databases">
        <authorList>
            <consortium name="ENA_rothamsted_submissions"/>
            <consortium name="culmorum"/>
            <person name="King R."/>
        </authorList>
    </citation>
    <scope>NUCLEOTIDE SEQUENCE</scope>
</reference>
<dbReference type="Gene3D" id="2.30.30.40">
    <property type="entry name" value="SH3 Domains"/>
    <property type="match status" value="1"/>
</dbReference>
<dbReference type="FunFam" id="1.20.58.60:FF:000040">
    <property type="entry name" value="Short stop, isoform N"/>
    <property type="match status" value="1"/>
</dbReference>
<dbReference type="Gene3D" id="1.10.418.10">
    <property type="entry name" value="Calponin-like domain"/>
    <property type="match status" value="2"/>
</dbReference>
<dbReference type="SUPFAM" id="SSF75399">
    <property type="entry name" value="Plakin repeat"/>
    <property type="match status" value="1"/>
</dbReference>
<dbReference type="InterPro" id="IPR049538">
    <property type="entry name" value="PCN-like_spectrin-like_rpt"/>
</dbReference>
<dbReference type="Pfam" id="PF00435">
    <property type="entry name" value="Spectrin"/>
    <property type="match status" value="16"/>
</dbReference>
<feature type="region of interest" description="Disordered" evidence="5">
    <location>
        <begin position="2181"/>
        <end position="2208"/>
    </location>
</feature>
<dbReference type="InterPro" id="IPR001101">
    <property type="entry name" value="Plectin_repeat"/>
</dbReference>
<dbReference type="Pfam" id="PF17902">
    <property type="entry name" value="SH3_10"/>
    <property type="match status" value="1"/>
</dbReference>
<dbReference type="InterPro" id="IPR001589">
    <property type="entry name" value="Actinin_actin-bd_CS"/>
</dbReference>
<evidence type="ECO:0000256" key="5">
    <source>
        <dbReference type="SAM" id="MobiDB-lite"/>
    </source>
</evidence>
<dbReference type="FunFam" id="1.20.58.60:FF:000039">
    <property type="entry name" value="Short stop, isoform N"/>
    <property type="match status" value="1"/>
</dbReference>
<dbReference type="CDD" id="cd00176">
    <property type="entry name" value="SPEC"/>
    <property type="match status" value="15"/>
</dbReference>
<feature type="coiled-coil region" evidence="4">
    <location>
        <begin position="2980"/>
        <end position="3035"/>
    </location>
</feature>
<dbReference type="Pfam" id="PF00307">
    <property type="entry name" value="CH"/>
    <property type="match status" value="2"/>
</dbReference>
<dbReference type="FunFam" id="1.10.418.10:FF:000048">
    <property type="entry name" value="Short stop, isoform B"/>
    <property type="match status" value="1"/>
</dbReference>
<dbReference type="InterPro" id="IPR018159">
    <property type="entry name" value="Spectrin/alpha-actinin"/>
</dbReference>
<feature type="coiled-coil region" evidence="4">
    <location>
        <begin position="2040"/>
        <end position="2117"/>
    </location>
</feature>
<evidence type="ECO:0000313" key="8">
    <source>
        <dbReference type="Proteomes" id="UP001154329"/>
    </source>
</evidence>
<dbReference type="GO" id="GO:0005882">
    <property type="term" value="C:intermediate filament"/>
    <property type="evidence" value="ECO:0007669"/>
    <property type="project" value="TreeGrafter"/>
</dbReference>
<dbReference type="InterPro" id="IPR036872">
    <property type="entry name" value="CH_dom_sf"/>
</dbReference>
<dbReference type="InterPro" id="IPR035915">
    <property type="entry name" value="Plakin_repeat_sf"/>
</dbReference>
<evidence type="ECO:0000256" key="3">
    <source>
        <dbReference type="ARBA" id="ARBA00023203"/>
    </source>
</evidence>
<keyword evidence="4" id="KW-0175">Coiled coil</keyword>
<dbReference type="CDD" id="cd21188">
    <property type="entry name" value="CH_PLEC-like_rpt1"/>
    <property type="match status" value="1"/>
</dbReference>
<organism evidence="7 8">
    <name type="scientific">Aphis gossypii</name>
    <name type="common">Cotton aphid</name>
    <dbReference type="NCBI Taxonomy" id="80765"/>
    <lineage>
        <taxon>Eukaryota</taxon>
        <taxon>Metazoa</taxon>
        <taxon>Ecdysozoa</taxon>
        <taxon>Arthropoda</taxon>
        <taxon>Hexapoda</taxon>
        <taxon>Insecta</taxon>
        <taxon>Pterygota</taxon>
        <taxon>Neoptera</taxon>
        <taxon>Paraneoptera</taxon>
        <taxon>Hemiptera</taxon>
        <taxon>Sternorrhyncha</taxon>
        <taxon>Aphidomorpha</taxon>
        <taxon>Aphidoidea</taxon>
        <taxon>Aphididae</taxon>
        <taxon>Aphidini</taxon>
        <taxon>Aphis</taxon>
        <taxon>Aphis</taxon>
    </lineage>
</organism>
<feature type="coiled-coil region" evidence="4">
    <location>
        <begin position="2877"/>
        <end position="2932"/>
    </location>
</feature>
<evidence type="ECO:0000256" key="1">
    <source>
        <dbReference type="ARBA" id="ARBA00022553"/>
    </source>
</evidence>
<keyword evidence="2" id="KW-0677">Repeat</keyword>
<dbReference type="InterPro" id="IPR002017">
    <property type="entry name" value="Spectrin_repeat"/>
</dbReference>
<dbReference type="SMART" id="SM00150">
    <property type="entry name" value="SPEC"/>
    <property type="match status" value="33"/>
</dbReference>
<proteinExistence type="predicted"/>
<dbReference type="EMBL" id="OU899035">
    <property type="protein sequence ID" value="CAH1725167.1"/>
    <property type="molecule type" value="Genomic_DNA"/>
</dbReference>
<dbReference type="SUPFAM" id="SSF47576">
    <property type="entry name" value="Calponin-homology domain, CH-domain"/>
    <property type="match status" value="1"/>
</dbReference>
<reference evidence="7" key="1">
    <citation type="submission" date="2022-02" db="EMBL/GenBank/DDBJ databases">
        <authorList>
            <person name="King R."/>
        </authorList>
    </citation>
    <scope>NUCLEOTIDE SEQUENCE</scope>
</reference>
<protein>
    <recommendedName>
        <fullName evidence="6">Calponin-homology (CH) domain-containing protein</fullName>
    </recommendedName>
</protein>
<dbReference type="GO" id="GO:0005198">
    <property type="term" value="F:structural molecule activity"/>
    <property type="evidence" value="ECO:0007669"/>
    <property type="project" value="TreeGrafter"/>
</dbReference>
<keyword evidence="8" id="KW-1185">Reference proteome</keyword>
<feature type="compositionally biased region" description="Polar residues" evidence="5">
    <location>
        <begin position="2181"/>
        <end position="2192"/>
    </location>
</feature>
<feature type="coiled-coil region" evidence="4">
    <location>
        <begin position="2651"/>
        <end position="2678"/>
    </location>
</feature>
<sequence>MSYYKDRLGFDPDEPTANGDGTGMTTSSRKSKRGYEENLSKFKDERDAIQKKTFTKWVNKHLKKANRHVGDLFIDLQDGLNLISLLEVLSGDQLPRERGKLRFHMLQNVQMALEYLRFKKIKLVNIRAEDIVDGNPKLTLGLIWTIILHFQISDIVVGEEPNVSARDALLKWARKSTSKYPGVRVTDFTSSWRDGMAFNAIIHRNRPDLVDWRNVKSKNVRERLESAFYIAEREYGVTRLLDPEDVDTHEIDEKSIITYISSLHEVFPEPPRLHPLYDSESQQRSGEYREIASSLNRWMREKLSVMSDRNFPSTLIEMKKLASDSTKFRNEELPPRHREKQHLVHLYKELQKYFEAVGENDIEPELQADAIDRTWNRLMMSYQDRDSAIQEEIKRLERLQRLAEKVHRETKRTDLKLDELETRIVEEGRRADRLHPLDAKHNADQLETELRLSEDTIQSLFVDVQALREGRYVQAPELQKRVEKLHQRWVNLRSLLHSKVLTPLATLSFPIVEERTVTKQTRTILETRLVDTNTHFRSLQECIDWCNNKLKQLQEAEYGSDLPSVQGLLDQHQREHKIIDQFHTKVEHCINAKSNFHGDELSLYSQHLNTLQKVYAELVTFSNKRLSDLETLQDFLQSATNQLVWLNEKEEIELNRDWSDKDLNIPSIRQYYESLMSELEKREIQLSSVQDRGEALILQGHLASKCIEAYISALQTQWTWLLQLTLCLETHLKHATYYHQFYADVKEAEHWLNKRDELLNSVFSQSEFSLDEGERLLKGMQDLREELNNFSEVIGTLEDRSRQVVPLKQRRLPITRPIPVNAICSFKQNGINVEKGSQWLLHDNSGRIKWRVSRGMNLTDDSNVPGVVFLIPPPDQEALDSVDRLRRAYDRSTALWQRKQLRMRQNMIFATIKVVKGWDLAQFLAMGAEQRNAIRKALNEDANKLLREGDPADPQLRRLKREMDEVNRLFDEFERRSQAEEDSKNLTRMFTDQVKSIQISLDEYEHTLNTRLSAPIPRDMDTLEHLVIQHKDFETSLKNLGPDVEAMQATFKNIPNKTAALQAKHDKVLNQWNQLWNLSQLYVERLKCAEITLSGLDEANNVISDFEIKLASYGEMPSELPALKLVHQDLIALQKNVLLQQPVIDQLVEDKHNTRRLTEKSRHHLPRTAHHDLDRLDSDVNRITNRWNNVCSQLVDRLKSCEAAYDLLNKYKNSYQSEVQVIDESYVKLNNVAPLKMQARDLTETTKALYNKVQERTKAIESVNVDGGRFIREAKIYDLRLQHYCAWLVDEVHPSLDASNHNKGQNMDPSVGELAVSHELDVLNHRFQALLNMLIDQLKNLASVNTDDLELQEYVKTLEARPLRTFRTEFNIYDTIPDVSTNGINETVTAKNIDQSSAMGNQHSTQTVESNGDADIRSLRRRMEEATGLDDDIINAPGIVHPKTGEILTVGEAIRLRVLDVRTGRIATQPDSKSGWVTIEQAVEKGLVDKGLANKLLGPCVVGDNGPQMTLLEAIQKELMDAERGPVERIKQAMAEKYKLCDDTLSEYLNWIGEIEDRIANQDIAQEDLDQLRNQINILKLIKEEIDSQLRPITTCLDQVRHIIATGSEYLSREEINNVEKKGKSLKSRYDHANERTDKLLRRLISAKDELSKFKSELTTFTTWMDRAQRTLDEKERALANINRLADTSSTESTREFVSDVISHQADLRFITMAAQKFIDESKEYLTCLNDFRTGLPSRLHHIEPVSSQDSVIKNTVINVTNNYKDLLARANALSDKLSGLNSKQREYKDALNAVKAWLREAEPRAIKILNEPIGADPNALEDQLNRTKTLNNEFLGQARLIENVKQAADGLIRSLEGQSGIKEIEAIQGPVNELEDKYRSLCNGLADRLSQLDTALVQSHGVQDALDSLLHWLNDAEATLKNITRPVSLHTDRLSEQIREYRLLQSDIDTHRASVDSVAHSTQELMINSSNPRLAKKIEVKLKDVMTRFEKLLDRTAKRGELLNDINQILSSFNSQAAMLEQWLTNALDNFNDMPESKLDDLIAQRDSQRQALDQTIRDGKTLINNKDVTDTPPVRDRVKGLENQWKNLNQLLEEKQRLSKAKVEQLQAYEKLRDQVLIWLNNTEKRVNQLESVAVDMNIIKNQIDELKPISKDHRDYSITIDKLNDLGATFYDSSLTNSMRRRSSVSPTKRYSLDSLRKTSRDSPRNSVVSFTYNRIEDGLDDSPVQQELNEINNRYNLLGVKISDRQNELDTIRDDVRKLVENMKILNQFLDRTQKSLPKESIPLTKEESDKAAKQVRAVLEEMYEKQSLLDSTKSGVNDLLKKKPTSLGADRLHDDIQNVTSRWKNLNDICKNRIQLLEDLKDFHDSHDNLSNWLGSKERMLNVLGPISSDSRIVQSQVQQIQVLREEFRTQQPQLTHLTTVGESILNRLPDHNSPDAQRFSNKLSAILQKWSDLLGKLEDRASNLGAAADSTREFDAGLARLTEALQNISDQLDDISYDKEPEERLRKIQNLERQLEGQRPLLADLEDAGNHLCNVLDDPACKADIQAKLAAINRQYNNLQKKLDNKKAEIEGSLKDGRQFEATCALTLGWLSDQLGSLTERLLISADKDILQQQVSQYEPIYKEVLHKEHEVIMLLNKGRDMLSRIGQRNESRNLQRDLDKIQQNWDKLRKEAVDRHNRLQTCMEHCRKYYRAQESFTPWLAQAENKLELIRPNSFTKRDVDKQLRELSAFRNEVWKHSGEFENVKNLGETFLSSCDVDKELVKQELSTIKTRWDRLNNDLMEKTQWLEDISRKLSDFSDNLRDSEHSLQRCEDKLASHDSVGGAARDPKLLERIKALREDAKKLRGPLVGLRQTAGDLASEAAQMGVGDSLKLQDDVDNLMDRLDDLEGKLDDRCSQLLSASTALAQYADKVKALGKNLNDLEAEFDSLKPPGRDIKTVTGQLDEVDKFIKKIARAGDDVTEMLELGQRLEDSTSMRDQAESLTRLLNKLDERASNRQTDLENILDRLQAFKNKHDNVVQDIEHATDEFKSLKPIGSEVEAIKFQQQEFGSFRKNTIEPLILSVNDVNGIGQRLIQSAARGVNTGILEKDLEKMNDKWNALKEKLNERDRRLDYGLLQSGKFQDALDGFAKWLADTEELVSNQKPPSADYKVVKAQLQEQKFLKKMLADRQNSLSSIFDMGNEVAANVDPRERKEIESQLKELSQRFDNLDRGATKRMDDLQKAMVVAKEFLEKITPLLEWLDKSEKKIKDMELIPTDEEKIQQRIKEHSKLHNEILSKNPEFHDLTEVASTLMALVGEDEASGVADRIQETADRYAALVNTSDKVGQLLQDSRAGLRHLVLTYQDLQAWMDGMEKRLGKYKVLPVHTDKLVEQMEDIADLCEEISNHQSDVDGTVDAGMELMKHITSDEAIQLKDKLDVLQRRYNDLVTAGTDMLKNAESMLPLVQQFHNAHKRLGDWMLSAESQLQTAEPKEEDIHNLELDIQEFRPVLENINQIGPQLCQMSPGEGASTIEGLVTRDNRRFDAIAEQIQRKAERIHLSKQRSLEVIGDMDDLLDWFREVDNQLRDAEPPSSEVDIIRVQLKEHKALNDDISSQKGRGRDVLSMAKKVLREVTQSNDTSLMREKMEDLREVMDHVSALSAERLSILEQALPLAQHFQESHFDLSGWLDDMERQVSMLAMPALRPEIIAQQQDKNEMFVQSIAEHKPLVDKLNKTGEALIRLCNDDEGMKIQYIMDSDNARYAALRSELRQRQQALEKALQETSQFSDKLEGMLRALQNTAEQVSGAEPISAHPPKIRDQQDENDAVVEDLHKRADAFQAVKKAANDVINKAPNSSDPAVKDIKRKLDRLNSLWNEVQEATNDRGRSLEEALILAERFWEELQNVMGTLKNLQDSLHSQDAPAVEPAILKQQKAALKEIKAEIDQTKPEVDQCRASGKQLMKVCGDPDKPEVKKHIEDLDNAWETVTALFAKREENLIQAMEKAMEFHETLQDLLKFLDGAERRFANLGPLGTDIKVVKNQIGELKNFKSDIDPQMVKVEALNRQAQELTERTTVEQAAALKQPLTEVNRRWENLLKGIVERQRQLENSLLQLGQFHHALAELLAWIDNTNKTLDKDLKPVAGDSQLLEVELAKLKVLVNDIHAHQSSVDTLNDAGRQLIENGKGSAEANSTQDKLNVLNKSWRDLLQKAADRQLELEDALQEAQRFAVEIQDLLSWLGEVDGVIATSKPVGGLPETASEQLERFMEVYDELESNRPKVETVLAQGQEYLKKSPNSGNLQQNLKTLKQRWDSVTARANDKKIKLEIALKEATEFHNALQAFVDWLTDAEKTLSNLKPVSRILATILTQIEDHKTFQKDVSSHREIMLHLDKKGTHLKYFSQKQDVILIKNLLISVQHRFERVVSKSAERTRALDHGYKEAREFNEAWSSLMDWLATAEKNLDELTQDASVGNDPERIKQRLAKHRDVQRALSGKQATYDSTMRMGKALKEKAPKSDEQPLNKMINELKEKWNLVCTKSVDRQRKLEEALLYCGQFKDAMEALLDWLRKTEKRLTDDGTSAWRFGYSNGFS</sequence>
<dbReference type="InterPro" id="IPR043197">
    <property type="entry name" value="Plakin"/>
</dbReference>
<dbReference type="SMART" id="SM00250">
    <property type="entry name" value="PLEC"/>
    <property type="match status" value="2"/>
</dbReference>
<dbReference type="GO" id="GO:0016020">
    <property type="term" value="C:membrane"/>
    <property type="evidence" value="ECO:0007669"/>
    <property type="project" value="TreeGrafter"/>
</dbReference>
<feature type="coiled-coil region" evidence="4">
    <location>
        <begin position="2548"/>
        <end position="2582"/>
    </location>
</feature>
<dbReference type="GO" id="GO:0030056">
    <property type="term" value="C:hemidesmosome"/>
    <property type="evidence" value="ECO:0007669"/>
    <property type="project" value="TreeGrafter"/>
</dbReference>
<feature type="domain" description="Calponin-homology (CH)" evidence="6">
    <location>
        <begin position="163"/>
        <end position="268"/>
    </location>
</feature>
<feature type="compositionally biased region" description="Basic and acidic residues" evidence="5">
    <location>
        <begin position="2194"/>
        <end position="2207"/>
    </location>
</feature>
<dbReference type="SMART" id="SM00033">
    <property type="entry name" value="CH"/>
    <property type="match status" value="2"/>
</dbReference>
<dbReference type="Gene3D" id="1.20.58.60">
    <property type="match status" value="27"/>
</dbReference>
<dbReference type="FunFam" id="1.20.58.60:FF:000042">
    <property type="entry name" value="Short stop, isoform N"/>
    <property type="match status" value="1"/>
</dbReference>
<feature type="coiled-coil region" evidence="4">
    <location>
        <begin position="1764"/>
        <end position="1801"/>
    </location>
</feature>
<dbReference type="PROSITE" id="PS00019">
    <property type="entry name" value="ACTININ_1"/>
    <property type="match status" value="1"/>
</dbReference>
<dbReference type="FunFam" id="1.20.58.60:FF:000055">
    <property type="entry name" value="Short stop, isoform K"/>
    <property type="match status" value="1"/>
</dbReference>
<evidence type="ECO:0000259" key="6">
    <source>
        <dbReference type="PROSITE" id="PS50021"/>
    </source>
</evidence>
<feature type="coiled-coil region" evidence="4">
    <location>
        <begin position="1616"/>
        <end position="1688"/>
    </location>
</feature>
<dbReference type="Proteomes" id="UP001154329">
    <property type="component" value="Chromosome 2"/>
</dbReference>
<dbReference type="PROSITE" id="PS00020">
    <property type="entry name" value="ACTININ_2"/>
    <property type="match status" value="1"/>
</dbReference>
<dbReference type="Gene3D" id="3.90.1290.10">
    <property type="entry name" value="Plakin repeat"/>
    <property type="match status" value="1"/>
</dbReference>
<feature type="region of interest" description="Disordered" evidence="5">
    <location>
        <begin position="3792"/>
        <end position="3811"/>
    </location>
</feature>
<dbReference type="GO" id="GO:0003779">
    <property type="term" value="F:actin binding"/>
    <property type="evidence" value="ECO:0007669"/>
    <property type="project" value="UniProtKB-KW"/>
</dbReference>
<evidence type="ECO:0000256" key="4">
    <source>
        <dbReference type="SAM" id="Coils"/>
    </source>
</evidence>
<dbReference type="PANTHER" id="PTHR23169:SF23">
    <property type="entry name" value="SHORT STOP, ISOFORM H"/>
    <property type="match status" value="1"/>
</dbReference>
<dbReference type="FunFam" id="1.10.418.10:FF:000022">
    <property type="entry name" value="Short stop, isoform K"/>
    <property type="match status" value="1"/>
</dbReference>
<evidence type="ECO:0000256" key="2">
    <source>
        <dbReference type="ARBA" id="ARBA00022737"/>
    </source>
</evidence>
<dbReference type="CDD" id="cd21189">
    <property type="entry name" value="CH_PLEC-like_rpt2"/>
    <property type="match status" value="1"/>
</dbReference>
<evidence type="ECO:0000313" key="7">
    <source>
        <dbReference type="EMBL" id="CAH1725167.1"/>
    </source>
</evidence>
<dbReference type="InterPro" id="IPR041615">
    <property type="entry name" value="Desmoplakin_SH3"/>
</dbReference>
<dbReference type="PANTHER" id="PTHR23169">
    <property type="entry name" value="ENVOPLAKIN"/>
    <property type="match status" value="1"/>
</dbReference>
<dbReference type="SUPFAM" id="SSF46966">
    <property type="entry name" value="Spectrin repeat"/>
    <property type="match status" value="30"/>
</dbReference>
<dbReference type="FunFam" id="1.20.58.60:FF:000001">
    <property type="entry name" value="Microtubule-actin cross-linking factor 1"/>
    <property type="match status" value="3"/>
</dbReference>
<dbReference type="InterPro" id="IPR001715">
    <property type="entry name" value="CH_dom"/>
</dbReference>
<dbReference type="PROSITE" id="PS50021">
    <property type="entry name" value="CH"/>
    <property type="match status" value="2"/>
</dbReference>
<name>A0A9P0J6S4_APHGO</name>
<dbReference type="FunFam" id="1.20.58.60:FF:000030">
    <property type="entry name" value="Short stop, isoform K"/>
    <property type="match status" value="1"/>
</dbReference>
<gene>
    <name evidence="7" type="ORF">APHIGO_LOCUS6307</name>
</gene>
<dbReference type="GO" id="GO:0005737">
    <property type="term" value="C:cytoplasm"/>
    <property type="evidence" value="ECO:0007669"/>
    <property type="project" value="TreeGrafter"/>
</dbReference>
<dbReference type="GO" id="GO:0045104">
    <property type="term" value="P:intermediate filament cytoskeleton organization"/>
    <property type="evidence" value="ECO:0007669"/>
    <property type="project" value="InterPro"/>
</dbReference>
<dbReference type="GO" id="GO:0031122">
    <property type="term" value="P:cytoplasmic microtubule organization"/>
    <property type="evidence" value="ECO:0007669"/>
    <property type="project" value="TreeGrafter"/>
</dbReference>
<feature type="region of interest" description="Disordered" evidence="5">
    <location>
        <begin position="1"/>
        <end position="37"/>
    </location>
</feature>
<keyword evidence="3" id="KW-0009">Actin-binding</keyword>
<dbReference type="FunFam" id="1.20.58.60:FF:000044">
    <property type="entry name" value="Short stop, isoform K"/>
    <property type="match status" value="1"/>
</dbReference>
<dbReference type="Pfam" id="PF21020">
    <property type="entry name" value="Spectrin_4"/>
    <property type="match status" value="1"/>
</dbReference>
<keyword evidence="1" id="KW-0597">Phosphoprotein</keyword>
<feature type="compositionally biased region" description="Basic and acidic residues" evidence="5">
    <location>
        <begin position="1"/>
        <end position="10"/>
    </location>
</feature>
<accession>A0A9P0J6S4</accession>
<feature type="domain" description="Calponin-homology (CH)" evidence="6">
    <location>
        <begin position="48"/>
        <end position="151"/>
    </location>
</feature>
<feature type="coiled-coil region" evidence="4">
    <location>
        <begin position="1555"/>
        <end position="1589"/>
    </location>
</feature>
<dbReference type="GO" id="GO:0042060">
    <property type="term" value="P:wound healing"/>
    <property type="evidence" value="ECO:0007669"/>
    <property type="project" value="TreeGrafter"/>
</dbReference>